<gene>
    <name evidence="1" type="ORF">Rmf_29080</name>
</gene>
<reference evidence="1 2" key="1">
    <citation type="journal article" date="2016" name="Microbes Environ.">
        <title>Phylogenetically diverse aerobic anoxygenic phototrophic bacteria isolated from epilithic biofilms in Tama river, Japan.</title>
        <authorList>
            <person name="Hirose S."/>
            <person name="Matsuura K."/>
            <person name="Haruta S."/>
        </authorList>
    </citation>
    <scope>NUCLEOTIDE SEQUENCE [LARGE SCALE GENOMIC DNA]</scope>
    <source>
        <strain evidence="1 2">S08</strain>
    </source>
</reference>
<dbReference type="EMBL" id="AP025637">
    <property type="protein sequence ID" value="BDG72979.1"/>
    <property type="molecule type" value="Genomic_DNA"/>
</dbReference>
<dbReference type="RefSeq" id="WP_244407156.1">
    <property type="nucleotide sequence ID" value="NZ_AP025637.1"/>
</dbReference>
<dbReference type="Proteomes" id="UP000831327">
    <property type="component" value="Chromosome"/>
</dbReference>
<sequence length="72" mass="7431">MAQNAVIGVPDGRPRQATASALVRLSMGIVRVICSASGATMRAPLTRIHEAATPPRHCAPPCRSAVQAAIEA</sequence>
<keyword evidence="2" id="KW-1185">Reference proteome</keyword>
<organism evidence="1 2">
    <name type="scientific">Roseomonas fluvialis</name>
    <dbReference type="NCBI Taxonomy" id="1750527"/>
    <lineage>
        <taxon>Bacteria</taxon>
        <taxon>Pseudomonadati</taxon>
        <taxon>Pseudomonadota</taxon>
        <taxon>Alphaproteobacteria</taxon>
        <taxon>Acetobacterales</taxon>
        <taxon>Roseomonadaceae</taxon>
        <taxon>Roseomonas</taxon>
    </lineage>
</organism>
<accession>A0ABN6P5U0</accession>
<evidence type="ECO:0000313" key="1">
    <source>
        <dbReference type="EMBL" id="BDG72979.1"/>
    </source>
</evidence>
<evidence type="ECO:0000313" key="2">
    <source>
        <dbReference type="Proteomes" id="UP000831327"/>
    </source>
</evidence>
<protein>
    <submittedName>
        <fullName evidence="1">Uncharacterized protein</fullName>
    </submittedName>
</protein>
<name>A0ABN6P5U0_9PROT</name>
<proteinExistence type="predicted"/>